<comment type="caution">
    <text evidence="2">The sequence shown here is derived from an EMBL/GenBank/DDBJ whole genome shotgun (WGS) entry which is preliminary data.</text>
</comment>
<gene>
    <name evidence="2" type="ORF">EVAR_79835_1</name>
</gene>
<dbReference type="Proteomes" id="UP000299102">
    <property type="component" value="Unassembled WGS sequence"/>
</dbReference>
<keyword evidence="3" id="KW-1185">Reference proteome</keyword>
<proteinExistence type="predicted"/>
<organism evidence="2 3">
    <name type="scientific">Eumeta variegata</name>
    <name type="common">Bagworm moth</name>
    <name type="synonym">Eumeta japonica</name>
    <dbReference type="NCBI Taxonomy" id="151549"/>
    <lineage>
        <taxon>Eukaryota</taxon>
        <taxon>Metazoa</taxon>
        <taxon>Ecdysozoa</taxon>
        <taxon>Arthropoda</taxon>
        <taxon>Hexapoda</taxon>
        <taxon>Insecta</taxon>
        <taxon>Pterygota</taxon>
        <taxon>Neoptera</taxon>
        <taxon>Endopterygota</taxon>
        <taxon>Lepidoptera</taxon>
        <taxon>Glossata</taxon>
        <taxon>Ditrysia</taxon>
        <taxon>Tineoidea</taxon>
        <taxon>Psychidae</taxon>
        <taxon>Oiketicinae</taxon>
        <taxon>Eumeta</taxon>
    </lineage>
</organism>
<name>A0A4C1U058_EUMVA</name>
<sequence>MITILVACDSYQVFSSSGGMSQFQFAFVTRPPICPICTMSDEAFPLSFQHSDPNQIPNPLNPSPPAGPVRNDDFNIRN</sequence>
<feature type="region of interest" description="Disordered" evidence="1">
    <location>
        <begin position="48"/>
        <end position="78"/>
    </location>
</feature>
<dbReference type="AlphaFoldDB" id="A0A4C1U058"/>
<evidence type="ECO:0000313" key="2">
    <source>
        <dbReference type="EMBL" id="GBP19236.1"/>
    </source>
</evidence>
<evidence type="ECO:0000313" key="3">
    <source>
        <dbReference type="Proteomes" id="UP000299102"/>
    </source>
</evidence>
<protein>
    <submittedName>
        <fullName evidence="2">Uncharacterized protein</fullName>
    </submittedName>
</protein>
<evidence type="ECO:0000256" key="1">
    <source>
        <dbReference type="SAM" id="MobiDB-lite"/>
    </source>
</evidence>
<accession>A0A4C1U058</accession>
<dbReference type="EMBL" id="BGZK01000106">
    <property type="protein sequence ID" value="GBP19236.1"/>
    <property type="molecule type" value="Genomic_DNA"/>
</dbReference>
<reference evidence="2 3" key="1">
    <citation type="journal article" date="2019" name="Commun. Biol.">
        <title>The bagworm genome reveals a unique fibroin gene that provides high tensile strength.</title>
        <authorList>
            <person name="Kono N."/>
            <person name="Nakamura H."/>
            <person name="Ohtoshi R."/>
            <person name="Tomita M."/>
            <person name="Numata K."/>
            <person name="Arakawa K."/>
        </authorList>
    </citation>
    <scope>NUCLEOTIDE SEQUENCE [LARGE SCALE GENOMIC DNA]</scope>
</reference>